<dbReference type="CDD" id="cd03042">
    <property type="entry name" value="GST_N_Zeta"/>
    <property type="match status" value="1"/>
</dbReference>
<gene>
    <name evidence="4" type="ORF">C8E02_0103</name>
</gene>
<feature type="domain" description="GST N-terminal" evidence="2">
    <location>
        <begin position="7"/>
        <end position="88"/>
    </location>
</feature>
<keyword evidence="4" id="KW-0413">Isomerase</keyword>
<dbReference type="GO" id="GO:0016034">
    <property type="term" value="F:maleylacetoacetate isomerase activity"/>
    <property type="evidence" value="ECO:0007669"/>
    <property type="project" value="TreeGrafter"/>
</dbReference>
<protein>
    <submittedName>
        <fullName evidence="4">Maleylacetoacetate isomerase</fullName>
    </submittedName>
</protein>
<dbReference type="PANTHER" id="PTHR42673">
    <property type="entry name" value="MALEYLACETOACETATE ISOMERASE"/>
    <property type="match status" value="1"/>
</dbReference>
<sequence length="219" mass="23836">MADAANVGRTLYGYFRSSAAYRVRIALNLKGLAYAQAPVSLLRGEQRSADYLALNPQGLVPALLDNGVLLTQSLAICEYLDEAYPDSARLLPEGAVARAQVRAVAQAIACDTHPLNNLRVLNYLKTELGQDEEVRNGWYRHWVATGFAALEQQLAGSAGRYCFGDTLTLADVCLLPQVFNAQRFAIDMGAYPLLARIAANLEQVPAFAEAHPSRQPDAQ</sequence>
<feature type="domain" description="GST C-terminal" evidence="3">
    <location>
        <begin position="94"/>
        <end position="219"/>
    </location>
</feature>
<dbReference type="InterPro" id="IPR036282">
    <property type="entry name" value="Glutathione-S-Trfase_C_sf"/>
</dbReference>
<dbReference type="Pfam" id="PF13410">
    <property type="entry name" value="GST_C_2"/>
    <property type="match status" value="1"/>
</dbReference>
<dbReference type="EMBL" id="RBID01000001">
    <property type="protein sequence ID" value="RKQ63087.1"/>
    <property type="molecule type" value="Genomic_DNA"/>
</dbReference>
<evidence type="ECO:0000313" key="5">
    <source>
        <dbReference type="Proteomes" id="UP000279384"/>
    </source>
</evidence>
<dbReference type="SUPFAM" id="SSF52833">
    <property type="entry name" value="Thioredoxin-like"/>
    <property type="match status" value="1"/>
</dbReference>
<dbReference type="InterPro" id="IPR005955">
    <property type="entry name" value="GST_Zeta"/>
</dbReference>
<evidence type="ECO:0000259" key="3">
    <source>
        <dbReference type="PROSITE" id="PS50405"/>
    </source>
</evidence>
<dbReference type="Proteomes" id="UP000279384">
    <property type="component" value="Unassembled WGS sequence"/>
</dbReference>
<dbReference type="InterPro" id="IPR040079">
    <property type="entry name" value="Glutathione_S-Trfase"/>
</dbReference>
<dbReference type="SFLD" id="SFLDS00019">
    <property type="entry name" value="Glutathione_Transferase_(cytos"/>
    <property type="match status" value="1"/>
</dbReference>
<dbReference type="PANTHER" id="PTHR42673:SF21">
    <property type="entry name" value="GLUTATHIONE S-TRANSFERASE YFCF"/>
    <property type="match status" value="1"/>
</dbReference>
<dbReference type="InterPro" id="IPR004045">
    <property type="entry name" value="Glutathione_S-Trfase_N"/>
</dbReference>
<dbReference type="Gene3D" id="3.40.30.10">
    <property type="entry name" value="Glutaredoxin"/>
    <property type="match status" value="1"/>
</dbReference>
<reference evidence="4 5" key="1">
    <citation type="submission" date="2018-10" db="EMBL/GenBank/DDBJ databases">
        <title>Genomic Encyclopedia of Type Strains, Phase IV (KMG-IV): sequencing the most valuable type-strain genomes for metagenomic binning, comparative biology and taxonomic classification.</title>
        <authorList>
            <person name="Goeker M."/>
        </authorList>
    </citation>
    <scope>NUCLEOTIDE SEQUENCE [LARGE SCALE GENOMIC DNA]</scope>
    <source>
        <strain evidence="4 5">DSM 3303</strain>
    </source>
</reference>
<dbReference type="SFLD" id="SFLDG00358">
    <property type="entry name" value="Main_(cytGST)"/>
    <property type="match status" value="1"/>
</dbReference>
<dbReference type="GO" id="GO:0005737">
    <property type="term" value="C:cytoplasm"/>
    <property type="evidence" value="ECO:0007669"/>
    <property type="project" value="InterPro"/>
</dbReference>
<dbReference type="GO" id="GO:0004364">
    <property type="term" value="F:glutathione transferase activity"/>
    <property type="evidence" value="ECO:0007669"/>
    <property type="project" value="TreeGrafter"/>
</dbReference>
<dbReference type="PROSITE" id="PS50404">
    <property type="entry name" value="GST_NTER"/>
    <property type="match status" value="1"/>
</dbReference>
<evidence type="ECO:0000259" key="2">
    <source>
        <dbReference type="PROSITE" id="PS50404"/>
    </source>
</evidence>
<dbReference type="InterPro" id="IPR036249">
    <property type="entry name" value="Thioredoxin-like_sf"/>
</dbReference>
<dbReference type="Pfam" id="PF02798">
    <property type="entry name" value="GST_N"/>
    <property type="match status" value="1"/>
</dbReference>
<evidence type="ECO:0000256" key="1">
    <source>
        <dbReference type="ARBA" id="ARBA00010007"/>
    </source>
</evidence>
<proteinExistence type="inferred from homology"/>
<dbReference type="InterPro" id="IPR034333">
    <property type="entry name" value="GST_Zeta_N"/>
</dbReference>
<evidence type="ECO:0000313" key="4">
    <source>
        <dbReference type="EMBL" id="RKQ63087.1"/>
    </source>
</evidence>
<dbReference type="SUPFAM" id="SSF47616">
    <property type="entry name" value="GST C-terminal domain-like"/>
    <property type="match status" value="1"/>
</dbReference>
<dbReference type="FunFam" id="1.20.1050.10:FF:000017">
    <property type="entry name" value="Maleylacetoacetate isomerase"/>
    <property type="match status" value="1"/>
</dbReference>
<dbReference type="AlphaFoldDB" id="A0A495BN49"/>
<dbReference type="PROSITE" id="PS50405">
    <property type="entry name" value="GST_CTER"/>
    <property type="match status" value="1"/>
</dbReference>
<accession>A0A495BN49</accession>
<comment type="similarity">
    <text evidence="1">Belongs to the GST superfamily. Zeta family.</text>
</comment>
<dbReference type="InterPro" id="IPR034330">
    <property type="entry name" value="GST_Zeta_C"/>
</dbReference>
<dbReference type="CDD" id="cd03191">
    <property type="entry name" value="GST_C_Zeta"/>
    <property type="match status" value="1"/>
</dbReference>
<dbReference type="GO" id="GO:0006559">
    <property type="term" value="P:L-phenylalanine catabolic process"/>
    <property type="evidence" value="ECO:0007669"/>
    <property type="project" value="TreeGrafter"/>
</dbReference>
<organism evidence="4 5">
    <name type="scientific">Vogesella indigofera</name>
    <name type="common">Pseudomonas indigofera</name>
    <dbReference type="NCBI Taxonomy" id="45465"/>
    <lineage>
        <taxon>Bacteria</taxon>
        <taxon>Pseudomonadati</taxon>
        <taxon>Pseudomonadota</taxon>
        <taxon>Betaproteobacteria</taxon>
        <taxon>Neisseriales</taxon>
        <taxon>Chromobacteriaceae</taxon>
        <taxon>Vogesella</taxon>
    </lineage>
</organism>
<name>A0A495BN49_VOGIN</name>
<dbReference type="Gene3D" id="1.20.1050.10">
    <property type="match status" value="1"/>
</dbReference>
<dbReference type="GO" id="GO:0006749">
    <property type="term" value="P:glutathione metabolic process"/>
    <property type="evidence" value="ECO:0007669"/>
    <property type="project" value="TreeGrafter"/>
</dbReference>
<dbReference type="InterPro" id="IPR010987">
    <property type="entry name" value="Glutathione-S-Trfase_C-like"/>
</dbReference>
<dbReference type="NCBIfam" id="TIGR01262">
    <property type="entry name" value="maiA"/>
    <property type="match status" value="1"/>
</dbReference>
<dbReference type="RefSeq" id="WP_120809239.1">
    <property type="nucleotide sequence ID" value="NZ_RBID01000001.1"/>
</dbReference>
<comment type="caution">
    <text evidence="4">The sequence shown here is derived from an EMBL/GenBank/DDBJ whole genome shotgun (WGS) entry which is preliminary data.</text>
</comment>